<feature type="binding site" evidence="8 11">
    <location>
        <begin position="188"/>
        <end position="193"/>
    </location>
    <ligand>
        <name>NADP(+)</name>
        <dbReference type="ChEBI" id="CHEBI:58349"/>
    </ligand>
</feature>
<feature type="domain" description="Glutamyl-tRNA reductase N-terminal" evidence="16">
    <location>
        <begin position="6"/>
        <end position="155"/>
    </location>
</feature>
<feature type="binding site" evidence="8 10">
    <location>
        <position position="108"/>
    </location>
    <ligand>
        <name>substrate</name>
    </ligand>
</feature>
<dbReference type="GO" id="GO:0050661">
    <property type="term" value="F:NADP binding"/>
    <property type="evidence" value="ECO:0007669"/>
    <property type="project" value="InterPro"/>
</dbReference>
<name>A0A4R2UBY5_9FIRM</name>
<evidence type="ECO:0000256" key="11">
    <source>
        <dbReference type="PIRSR" id="PIRSR000445-3"/>
    </source>
</evidence>
<evidence type="ECO:0000313" key="17">
    <source>
        <dbReference type="EMBL" id="TCQ05233.1"/>
    </source>
</evidence>
<keyword evidence="18" id="KW-1185">Reference proteome</keyword>
<dbReference type="NCBIfam" id="TIGR01035">
    <property type="entry name" value="hemA"/>
    <property type="match status" value="1"/>
</dbReference>
<keyword evidence="5 8" id="KW-0560">Oxidoreductase</keyword>
<feature type="site" description="Important for activity" evidence="8 12">
    <location>
        <position position="98"/>
    </location>
</feature>
<comment type="miscellaneous">
    <text evidence="8">During catalysis, the active site Cys acts as a nucleophile attacking the alpha-carbonyl group of tRNA-bound glutamate with the formation of a thioester intermediate between enzyme and glutamate, and the concomitant release of tRNA(Glu). The thioester intermediate is finally reduced by direct hydride transfer from NADPH, to form the product GSA.</text>
</comment>
<dbReference type="InterPro" id="IPR036343">
    <property type="entry name" value="GluRdtase_N_sf"/>
</dbReference>
<evidence type="ECO:0000256" key="10">
    <source>
        <dbReference type="PIRSR" id="PIRSR000445-2"/>
    </source>
</evidence>
<dbReference type="PANTHER" id="PTHR43013:SF1">
    <property type="entry name" value="GLUTAMYL-TRNA REDUCTASE"/>
    <property type="match status" value="1"/>
</dbReference>
<evidence type="ECO:0000256" key="5">
    <source>
        <dbReference type="ARBA" id="ARBA00023002"/>
    </source>
</evidence>
<comment type="subunit">
    <text evidence="8">Homodimer.</text>
</comment>
<evidence type="ECO:0000256" key="2">
    <source>
        <dbReference type="ARBA" id="ARBA00005916"/>
    </source>
</evidence>
<keyword evidence="4 8" id="KW-0521">NADP</keyword>
<organism evidence="17 18">
    <name type="scientific">Serpentinicella alkaliphila</name>
    <dbReference type="NCBI Taxonomy" id="1734049"/>
    <lineage>
        <taxon>Bacteria</taxon>
        <taxon>Bacillati</taxon>
        <taxon>Bacillota</taxon>
        <taxon>Clostridia</taxon>
        <taxon>Peptostreptococcales</taxon>
        <taxon>Natronincolaceae</taxon>
        <taxon>Serpentinicella</taxon>
    </lineage>
</organism>
<feature type="binding site" evidence="8 10">
    <location>
        <begin position="49"/>
        <end position="52"/>
    </location>
    <ligand>
        <name>substrate</name>
    </ligand>
</feature>
<dbReference type="RefSeq" id="WP_132847701.1">
    <property type="nucleotide sequence ID" value="NZ_CP058648.1"/>
</dbReference>
<evidence type="ECO:0000259" key="14">
    <source>
        <dbReference type="Pfam" id="PF00745"/>
    </source>
</evidence>
<gene>
    <name evidence="8" type="primary">hemA</name>
    <name evidence="17" type="ORF">EDD79_100548</name>
</gene>
<dbReference type="SUPFAM" id="SSF51735">
    <property type="entry name" value="NAD(P)-binding Rossmann-fold domains"/>
    <property type="match status" value="1"/>
</dbReference>
<proteinExistence type="inferred from homology"/>
<protein>
    <recommendedName>
        <fullName evidence="3 8">Glutamyl-tRNA reductase</fullName>
        <shortName evidence="8">GluTR</shortName>
        <ecNumber evidence="3 8">1.2.1.70</ecNumber>
    </recommendedName>
</protein>
<dbReference type="InterPro" id="IPR015895">
    <property type="entry name" value="4pyrrol_synth_GluRdtase_N"/>
</dbReference>
<dbReference type="InterPro" id="IPR036291">
    <property type="entry name" value="NAD(P)-bd_dom_sf"/>
</dbReference>
<evidence type="ECO:0000256" key="1">
    <source>
        <dbReference type="ARBA" id="ARBA00005059"/>
    </source>
</evidence>
<sequence>MNITCIGIDYNKEDIDFRSRVAFTESKYSIVYSRFKEHENILSVVILATCNRTEFYIHYKEDKEIESEAYEIIKDSFGLEHEDIDRFYFHKSELALLHIFKVASGLESMVLGEDQILSQVKLAQSRAMELNCTDRVLNKIFSEAIACAKEVKSRTQISQNKLSISSIAVELIENEVGGLVGKKALVVGIGEMSKLAVKNLCSKGISLIYLANRNLQKCQQIQQECKEVELIEFSQRYDVLSEVDAIISSTAAPHVIFDYDKFLLNSKNRKIIAVDMAVPRDIDDVIGSLENVKLYNVDYFKLVSQQNASLRLKLVEDAIEIIREYVNKLITWIEEGSIHNLLSMVDNYTDKHVTENATSVMYKLELGDSLNRTEVTEYALNVTNKTLKKIVLKLKTMPIEKSKQYASMLEELLG</sequence>
<evidence type="ECO:0000259" key="15">
    <source>
        <dbReference type="Pfam" id="PF01488"/>
    </source>
</evidence>
<dbReference type="PROSITE" id="PS00747">
    <property type="entry name" value="GLUTR"/>
    <property type="match status" value="1"/>
</dbReference>
<dbReference type="HAMAP" id="MF_00087">
    <property type="entry name" value="Glu_tRNA_reductase"/>
    <property type="match status" value="1"/>
</dbReference>
<evidence type="ECO:0000256" key="9">
    <source>
        <dbReference type="PIRSR" id="PIRSR000445-1"/>
    </source>
</evidence>
<comment type="domain">
    <text evidence="8">Possesses an unusual extended V-shaped dimeric structure with each monomer consisting of three distinct domains arranged along a curved 'spinal' alpha-helix. The N-terminal catalytic domain specifically recognizes the glutamate moiety of the substrate. The second domain is the NADPH-binding domain, and the third C-terminal domain is responsible for dimerization.</text>
</comment>
<dbReference type="GO" id="GO:0008883">
    <property type="term" value="F:glutamyl-tRNA reductase activity"/>
    <property type="evidence" value="ECO:0007669"/>
    <property type="project" value="UniProtKB-UniRule"/>
</dbReference>
<dbReference type="UniPathway" id="UPA00251">
    <property type="reaction ID" value="UER00316"/>
</dbReference>
<accession>A0A4R2UBY5</accession>
<dbReference type="InterPro" id="IPR015896">
    <property type="entry name" value="4pyrrol_synth_GluRdtase_dimer"/>
</dbReference>
<dbReference type="EMBL" id="SLYC01000005">
    <property type="protein sequence ID" value="TCQ05233.1"/>
    <property type="molecule type" value="Genomic_DNA"/>
</dbReference>
<evidence type="ECO:0000256" key="3">
    <source>
        <dbReference type="ARBA" id="ARBA00012970"/>
    </source>
</evidence>
<evidence type="ECO:0000256" key="8">
    <source>
        <dbReference type="HAMAP-Rule" id="MF_00087"/>
    </source>
</evidence>
<dbReference type="Proteomes" id="UP000295504">
    <property type="component" value="Unassembled WGS sequence"/>
</dbReference>
<dbReference type="CDD" id="cd05213">
    <property type="entry name" value="NAD_bind_Glutamyl_tRNA_reduct"/>
    <property type="match status" value="1"/>
</dbReference>
<evidence type="ECO:0000256" key="6">
    <source>
        <dbReference type="ARBA" id="ARBA00023244"/>
    </source>
</evidence>
<evidence type="ECO:0000256" key="13">
    <source>
        <dbReference type="RuleBase" id="RU000584"/>
    </source>
</evidence>
<dbReference type="OrthoDB" id="110209at2"/>
<comment type="pathway">
    <text evidence="1 8 13">Porphyrin-containing compound metabolism; protoporphyrin-IX biosynthesis; 5-aminolevulinate from L-glutamyl-tRNA(Glu): step 1/2.</text>
</comment>
<dbReference type="GO" id="GO:0019353">
    <property type="term" value="P:protoporphyrinogen IX biosynthetic process from glutamate"/>
    <property type="evidence" value="ECO:0007669"/>
    <property type="project" value="TreeGrafter"/>
</dbReference>
<keyword evidence="6 8" id="KW-0627">Porphyrin biosynthesis</keyword>
<dbReference type="InterPro" id="IPR006151">
    <property type="entry name" value="Shikm_DH/Glu-tRNA_Rdtase"/>
</dbReference>
<dbReference type="AlphaFoldDB" id="A0A4R2UBY5"/>
<reference evidence="17 18" key="1">
    <citation type="submission" date="2019-03" db="EMBL/GenBank/DDBJ databases">
        <title>Genomic Encyclopedia of Type Strains, Phase IV (KMG-IV): sequencing the most valuable type-strain genomes for metagenomic binning, comparative biology and taxonomic classification.</title>
        <authorList>
            <person name="Goeker M."/>
        </authorList>
    </citation>
    <scope>NUCLEOTIDE SEQUENCE [LARGE SCALE GENOMIC DNA]</scope>
    <source>
        <strain evidence="17 18">DSM 100013</strain>
    </source>
</reference>
<feature type="domain" description="Quinate/shikimate 5-dehydrogenase/glutamyl-tRNA reductase" evidence="15">
    <location>
        <begin position="171"/>
        <end position="301"/>
    </location>
</feature>
<comment type="similarity">
    <text evidence="2 8 13">Belongs to the glutamyl-tRNA reductase family.</text>
</comment>
<feature type="binding site" evidence="8 10">
    <location>
        <begin position="113"/>
        <end position="115"/>
    </location>
    <ligand>
        <name>substrate</name>
    </ligand>
</feature>
<dbReference type="InterPro" id="IPR018214">
    <property type="entry name" value="GluRdtase_CS"/>
</dbReference>
<dbReference type="EC" id="1.2.1.70" evidence="3 8"/>
<comment type="function">
    <text evidence="8">Catalyzes the NADPH-dependent reduction of glutamyl-tRNA(Glu) to glutamate 1-semialdehyde (GSA).</text>
</comment>
<feature type="active site" description="Nucleophile" evidence="8 9">
    <location>
        <position position="50"/>
    </location>
</feature>
<dbReference type="Pfam" id="PF01488">
    <property type="entry name" value="Shikimate_DH"/>
    <property type="match status" value="1"/>
</dbReference>
<dbReference type="PIRSF" id="PIRSF000445">
    <property type="entry name" value="4pyrrol_synth_GluRdtase"/>
    <property type="match status" value="1"/>
</dbReference>
<dbReference type="InterPro" id="IPR000343">
    <property type="entry name" value="4pyrrol_synth_GluRdtase"/>
</dbReference>
<dbReference type="Pfam" id="PF05201">
    <property type="entry name" value="GlutR_N"/>
    <property type="match status" value="1"/>
</dbReference>
<evidence type="ECO:0000313" key="18">
    <source>
        <dbReference type="Proteomes" id="UP000295504"/>
    </source>
</evidence>
<dbReference type="SUPFAM" id="SSF69742">
    <property type="entry name" value="Glutamyl tRNA-reductase catalytic, N-terminal domain"/>
    <property type="match status" value="1"/>
</dbReference>
<evidence type="ECO:0000256" key="4">
    <source>
        <dbReference type="ARBA" id="ARBA00022857"/>
    </source>
</evidence>
<evidence type="ECO:0000256" key="7">
    <source>
        <dbReference type="ARBA" id="ARBA00047464"/>
    </source>
</evidence>
<dbReference type="PANTHER" id="PTHR43013">
    <property type="entry name" value="GLUTAMYL-TRNA REDUCTASE"/>
    <property type="match status" value="1"/>
</dbReference>
<feature type="domain" description="Tetrapyrrole biosynthesis glutamyl-tRNA reductase dimerisation" evidence="14">
    <location>
        <begin position="318"/>
        <end position="413"/>
    </location>
</feature>
<comment type="catalytic activity">
    <reaction evidence="7 8 13">
        <text>(S)-4-amino-5-oxopentanoate + tRNA(Glu) + NADP(+) = L-glutamyl-tRNA(Glu) + NADPH + H(+)</text>
        <dbReference type="Rhea" id="RHEA:12344"/>
        <dbReference type="Rhea" id="RHEA-COMP:9663"/>
        <dbReference type="Rhea" id="RHEA-COMP:9680"/>
        <dbReference type="ChEBI" id="CHEBI:15378"/>
        <dbReference type="ChEBI" id="CHEBI:57501"/>
        <dbReference type="ChEBI" id="CHEBI:57783"/>
        <dbReference type="ChEBI" id="CHEBI:58349"/>
        <dbReference type="ChEBI" id="CHEBI:78442"/>
        <dbReference type="ChEBI" id="CHEBI:78520"/>
        <dbReference type="EC" id="1.2.1.70"/>
    </reaction>
</comment>
<dbReference type="FunFam" id="3.30.460.30:FF:000001">
    <property type="entry name" value="Glutamyl-tRNA reductase"/>
    <property type="match status" value="1"/>
</dbReference>
<evidence type="ECO:0000256" key="12">
    <source>
        <dbReference type="PIRSR" id="PIRSR000445-4"/>
    </source>
</evidence>
<comment type="caution">
    <text evidence="17">The sequence shown here is derived from an EMBL/GenBank/DDBJ whole genome shotgun (WGS) entry which is preliminary data.</text>
</comment>
<dbReference type="Gene3D" id="3.30.460.30">
    <property type="entry name" value="Glutamyl-tRNA reductase, N-terminal domain"/>
    <property type="match status" value="1"/>
</dbReference>
<dbReference type="Gene3D" id="3.40.50.720">
    <property type="entry name" value="NAD(P)-binding Rossmann-like Domain"/>
    <property type="match status" value="1"/>
</dbReference>
<dbReference type="Pfam" id="PF00745">
    <property type="entry name" value="GlutR_dimer"/>
    <property type="match status" value="1"/>
</dbReference>
<evidence type="ECO:0000259" key="16">
    <source>
        <dbReference type="Pfam" id="PF05201"/>
    </source>
</evidence>
<feature type="binding site" evidence="8 10">
    <location>
        <position position="119"/>
    </location>
    <ligand>
        <name>substrate</name>
    </ligand>
</feature>